<dbReference type="Proteomes" id="UP000291084">
    <property type="component" value="Chromosome 11"/>
</dbReference>
<evidence type="ECO:0000256" key="2">
    <source>
        <dbReference type="SAM" id="Phobius"/>
    </source>
</evidence>
<dbReference type="AlphaFoldDB" id="A0A0S3TCJ7"/>
<keyword evidence="4" id="KW-1185">Reference proteome</keyword>
<feature type="region of interest" description="Disordered" evidence="1">
    <location>
        <begin position="49"/>
        <end position="73"/>
    </location>
</feature>
<name>A0A0S3TCJ7_PHAAN</name>
<keyword evidence="2" id="KW-0472">Membrane</keyword>
<feature type="non-terminal residue" evidence="3">
    <location>
        <position position="1"/>
    </location>
</feature>
<organism evidence="3 4">
    <name type="scientific">Vigna angularis var. angularis</name>
    <dbReference type="NCBI Taxonomy" id="157739"/>
    <lineage>
        <taxon>Eukaryota</taxon>
        <taxon>Viridiplantae</taxon>
        <taxon>Streptophyta</taxon>
        <taxon>Embryophyta</taxon>
        <taxon>Tracheophyta</taxon>
        <taxon>Spermatophyta</taxon>
        <taxon>Magnoliopsida</taxon>
        <taxon>eudicotyledons</taxon>
        <taxon>Gunneridae</taxon>
        <taxon>Pentapetalae</taxon>
        <taxon>rosids</taxon>
        <taxon>fabids</taxon>
        <taxon>Fabales</taxon>
        <taxon>Fabaceae</taxon>
        <taxon>Papilionoideae</taxon>
        <taxon>50 kb inversion clade</taxon>
        <taxon>NPAAA clade</taxon>
        <taxon>indigoferoid/millettioid clade</taxon>
        <taxon>Phaseoleae</taxon>
        <taxon>Vigna</taxon>
    </lineage>
</organism>
<proteinExistence type="predicted"/>
<keyword evidence="2" id="KW-0812">Transmembrane</keyword>
<accession>A0A0S3TCJ7</accession>
<evidence type="ECO:0000256" key="1">
    <source>
        <dbReference type="SAM" id="MobiDB-lite"/>
    </source>
</evidence>
<protein>
    <submittedName>
        <fullName evidence="3">Uncharacterized protein</fullName>
    </submittedName>
</protein>
<dbReference type="EMBL" id="AP015044">
    <property type="protein sequence ID" value="BAU02691.1"/>
    <property type="molecule type" value="Genomic_DNA"/>
</dbReference>
<evidence type="ECO:0000313" key="4">
    <source>
        <dbReference type="Proteomes" id="UP000291084"/>
    </source>
</evidence>
<feature type="transmembrane region" description="Helical" evidence="2">
    <location>
        <begin position="6"/>
        <end position="24"/>
    </location>
</feature>
<evidence type="ECO:0000313" key="3">
    <source>
        <dbReference type="EMBL" id="BAU02691.1"/>
    </source>
</evidence>
<sequence length="73" mass="8815">QLCSFFPNYLFTITHLLTFFTFFWNEIYCCKMKHCTKKKCVSKNQNFTPNNNPKIHIHQRITNKNTNKKDPNT</sequence>
<reference evidence="3 4" key="1">
    <citation type="journal article" date="2015" name="Sci. Rep.">
        <title>The power of single molecule real-time sequencing technology in the de novo assembly of a eukaryotic genome.</title>
        <authorList>
            <person name="Sakai H."/>
            <person name="Naito K."/>
            <person name="Ogiso-Tanaka E."/>
            <person name="Takahashi Y."/>
            <person name="Iseki K."/>
            <person name="Muto C."/>
            <person name="Satou K."/>
            <person name="Teruya K."/>
            <person name="Shiroma A."/>
            <person name="Shimoji M."/>
            <person name="Hirano T."/>
            <person name="Itoh T."/>
            <person name="Kaga A."/>
            <person name="Tomooka N."/>
        </authorList>
    </citation>
    <scope>NUCLEOTIDE SEQUENCE [LARGE SCALE GENOMIC DNA]</scope>
    <source>
        <strain evidence="4">cv. Shumari</strain>
    </source>
</reference>
<keyword evidence="2" id="KW-1133">Transmembrane helix</keyword>
<gene>
    <name evidence="3" type="primary">Vigan.11G225300</name>
    <name evidence="3" type="ORF">VIGAN_11225300</name>
</gene>